<sequence>MSPFIKKIELTLFFSPAYLSSSPCPPLSLSTSCRELLQRRPDRRRRTRTNSLAKIHSHRRSAVHLVSRASSETTGSEKENENKPPRHYQLSPVYNFVKLPELYYAGSYGMDIKGPAKGPRYTKAKIL</sequence>
<reference evidence="2" key="2">
    <citation type="journal article" date="2022" name="Hortic Res">
        <title>The genome of Dioscorea zingiberensis sheds light on the biosynthesis, origin and evolution of the medicinally important diosgenin saponins.</title>
        <authorList>
            <person name="Li Y."/>
            <person name="Tan C."/>
            <person name="Li Z."/>
            <person name="Guo J."/>
            <person name="Li S."/>
            <person name="Chen X."/>
            <person name="Wang C."/>
            <person name="Dai X."/>
            <person name="Yang H."/>
            <person name="Song W."/>
            <person name="Hou L."/>
            <person name="Xu J."/>
            <person name="Tong Z."/>
            <person name="Xu A."/>
            <person name="Yuan X."/>
            <person name="Wang W."/>
            <person name="Yang Q."/>
            <person name="Chen L."/>
            <person name="Sun Z."/>
            <person name="Wang K."/>
            <person name="Pan B."/>
            <person name="Chen J."/>
            <person name="Bao Y."/>
            <person name="Liu F."/>
            <person name="Qi X."/>
            <person name="Gang D.R."/>
            <person name="Wen J."/>
            <person name="Li J."/>
        </authorList>
    </citation>
    <scope>NUCLEOTIDE SEQUENCE</scope>
    <source>
        <strain evidence="2">Dzin_1.0</strain>
    </source>
</reference>
<dbReference type="AlphaFoldDB" id="A0A9D5HQJ1"/>
<feature type="region of interest" description="Disordered" evidence="1">
    <location>
        <begin position="38"/>
        <end position="87"/>
    </location>
</feature>
<protein>
    <submittedName>
        <fullName evidence="2">Uncharacterized protein</fullName>
    </submittedName>
</protein>
<dbReference type="OrthoDB" id="2007028at2759"/>
<keyword evidence="3" id="KW-1185">Reference proteome</keyword>
<dbReference type="Proteomes" id="UP001085076">
    <property type="component" value="Miscellaneous, Linkage group lg01"/>
</dbReference>
<gene>
    <name evidence="2" type="ORF">J5N97_003991</name>
</gene>
<dbReference type="PROSITE" id="PS51257">
    <property type="entry name" value="PROKAR_LIPOPROTEIN"/>
    <property type="match status" value="1"/>
</dbReference>
<evidence type="ECO:0000256" key="1">
    <source>
        <dbReference type="SAM" id="MobiDB-lite"/>
    </source>
</evidence>
<organism evidence="2 3">
    <name type="scientific">Dioscorea zingiberensis</name>
    <dbReference type="NCBI Taxonomy" id="325984"/>
    <lineage>
        <taxon>Eukaryota</taxon>
        <taxon>Viridiplantae</taxon>
        <taxon>Streptophyta</taxon>
        <taxon>Embryophyta</taxon>
        <taxon>Tracheophyta</taxon>
        <taxon>Spermatophyta</taxon>
        <taxon>Magnoliopsida</taxon>
        <taxon>Liliopsida</taxon>
        <taxon>Dioscoreales</taxon>
        <taxon>Dioscoreaceae</taxon>
        <taxon>Dioscorea</taxon>
    </lineage>
</organism>
<accession>A0A9D5HQJ1</accession>
<evidence type="ECO:0000313" key="3">
    <source>
        <dbReference type="Proteomes" id="UP001085076"/>
    </source>
</evidence>
<dbReference type="EMBL" id="JAGGNH010000001">
    <property type="protein sequence ID" value="KAJ0985635.1"/>
    <property type="molecule type" value="Genomic_DNA"/>
</dbReference>
<evidence type="ECO:0000313" key="2">
    <source>
        <dbReference type="EMBL" id="KAJ0985635.1"/>
    </source>
</evidence>
<comment type="caution">
    <text evidence="2">The sequence shown here is derived from an EMBL/GenBank/DDBJ whole genome shotgun (WGS) entry which is preliminary data.</text>
</comment>
<name>A0A9D5HQJ1_9LILI</name>
<proteinExistence type="predicted"/>
<reference evidence="2" key="1">
    <citation type="submission" date="2021-03" db="EMBL/GenBank/DDBJ databases">
        <authorList>
            <person name="Li Z."/>
            <person name="Yang C."/>
        </authorList>
    </citation>
    <scope>NUCLEOTIDE SEQUENCE</scope>
    <source>
        <strain evidence="2">Dzin_1.0</strain>
        <tissue evidence="2">Leaf</tissue>
    </source>
</reference>
<feature type="compositionally biased region" description="Basic and acidic residues" evidence="1">
    <location>
        <begin position="75"/>
        <end position="84"/>
    </location>
</feature>